<organism evidence="2 3">
    <name type="scientific">Clonostachys chloroleuca</name>
    <dbReference type="NCBI Taxonomy" id="1926264"/>
    <lineage>
        <taxon>Eukaryota</taxon>
        <taxon>Fungi</taxon>
        <taxon>Dikarya</taxon>
        <taxon>Ascomycota</taxon>
        <taxon>Pezizomycotina</taxon>
        <taxon>Sordariomycetes</taxon>
        <taxon>Hypocreomycetidae</taxon>
        <taxon>Hypocreales</taxon>
        <taxon>Bionectriaceae</taxon>
        <taxon>Clonostachys</taxon>
    </lineage>
</organism>
<accession>A0AA35LY51</accession>
<protein>
    <submittedName>
        <fullName evidence="2">Uncharacterized protein</fullName>
    </submittedName>
</protein>
<name>A0AA35LY51_9HYPO</name>
<evidence type="ECO:0000256" key="1">
    <source>
        <dbReference type="SAM" id="MobiDB-lite"/>
    </source>
</evidence>
<evidence type="ECO:0000313" key="2">
    <source>
        <dbReference type="EMBL" id="CAI6083691.1"/>
    </source>
</evidence>
<gene>
    <name evidence="2" type="ORF">CCHLO57077_00012608</name>
</gene>
<comment type="caution">
    <text evidence="2">The sequence shown here is derived from an EMBL/GenBank/DDBJ whole genome shotgun (WGS) entry which is preliminary data.</text>
</comment>
<dbReference type="Proteomes" id="UP001160390">
    <property type="component" value="Unassembled WGS sequence"/>
</dbReference>
<reference evidence="2" key="1">
    <citation type="submission" date="2023-01" db="EMBL/GenBank/DDBJ databases">
        <authorList>
            <person name="Piombo E."/>
        </authorList>
    </citation>
    <scope>NUCLEOTIDE SEQUENCE</scope>
</reference>
<feature type="region of interest" description="Disordered" evidence="1">
    <location>
        <begin position="1"/>
        <end position="48"/>
    </location>
</feature>
<proteinExistence type="predicted"/>
<feature type="compositionally biased region" description="Basic and acidic residues" evidence="1">
    <location>
        <begin position="13"/>
        <end position="22"/>
    </location>
</feature>
<keyword evidence="3" id="KW-1185">Reference proteome</keyword>
<dbReference type="AlphaFoldDB" id="A0AA35LY51"/>
<sequence length="90" mass="9611">MKLINSTPPCISRRSEAQEHQTLRRRASTQAASRQLIHSAGGDKMPCVRNAPGATGELGEVFELAAMISFMRLFELQLSQGGVAIGPGSS</sequence>
<evidence type="ECO:0000313" key="3">
    <source>
        <dbReference type="Proteomes" id="UP001160390"/>
    </source>
</evidence>
<dbReference type="EMBL" id="CABFNP030000751">
    <property type="protein sequence ID" value="CAI6083691.1"/>
    <property type="molecule type" value="Genomic_DNA"/>
</dbReference>